<evidence type="ECO:0000256" key="5">
    <source>
        <dbReference type="ARBA" id="ARBA00022658"/>
    </source>
</evidence>
<dbReference type="InterPro" id="IPR026791">
    <property type="entry name" value="DOCK"/>
</dbReference>
<dbReference type="FunFam" id="1.25.40.410:FF:000003">
    <property type="entry name" value="Dedicator of cytokinesis protein 4"/>
    <property type="match status" value="1"/>
</dbReference>
<dbReference type="InterPro" id="IPR046769">
    <property type="entry name" value="DOCKER_Lobe_A"/>
</dbReference>
<dbReference type="Proteomes" id="UP001347796">
    <property type="component" value="Unassembled WGS sequence"/>
</dbReference>
<dbReference type="Gene3D" id="2.30.30.40">
    <property type="entry name" value="SH3 Domains"/>
    <property type="match status" value="1"/>
</dbReference>
<dbReference type="InterPro" id="IPR043161">
    <property type="entry name" value="DOCK_C_lobe_A"/>
</dbReference>
<dbReference type="SUPFAM" id="SSF50044">
    <property type="entry name" value="SH3-domain"/>
    <property type="match status" value="1"/>
</dbReference>
<evidence type="ECO:0000313" key="12">
    <source>
        <dbReference type="EMBL" id="KAK6177337.1"/>
    </source>
</evidence>
<dbReference type="PANTHER" id="PTHR45653">
    <property type="entry name" value="DEDICATOR OF CYTOKINESIS"/>
    <property type="match status" value="1"/>
</dbReference>
<comment type="subcellular location">
    <subcellularLocation>
        <location evidence="1">Cytoplasm</location>
    </subcellularLocation>
</comment>
<dbReference type="InterPro" id="IPR032376">
    <property type="entry name" value="DOCK_N"/>
</dbReference>
<name>A0AAN8JGZ2_PATCE</name>
<evidence type="ECO:0000259" key="9">
    <source>
        <dbReference type="PROSITE" id="PS50002"/>
    </source>
</evidence>
<feature type="compositionally biased region" description="Polar residues" evidence="8">
    <location>
        <begin position="1774"/>
        <end position="1783"/>
    </location>
</feature>
<evidence type="ECO:0000256" key="7">
    <source>
        <dbReference type="PROSITE-ProRule" id="PRU00983"/>
    </source>
</evidence>
<dbReference type="Pfam" id="PF14429">
    <property type="entry name" value="DOCK-C2"/>
    <property type="match status" value="1"/>
</dbReference>
<evidence type="ECO:0000259" key="11">
    <source>
        <dbReference type="PROSITE" id="PS51651"/>
    </source>
</evidence>
<gene>
    <name evidence="12" type="ORF">SNE40_015458</name>
</gene>
<dbReference type="GO" id="GO:0031267">
    <property type="term" value="F:small GTPase binding"/>
    <property type="evidence" value="ECO:0007669"/>
    <property type="project" value="TreeGrafter"/>
</dbReference>
<dbReference type="SMART" id="SM00326">
    <property type="entry name" value="SH3"/>
    <property type="match status" value="1"/>
</dbReference>
<feature type="compositionally biased region" description="Polar residues" evidence="8">
    <location>
        <begin position="1864"/>
        <end position="1888"/>
    </location>
</feature>
<dbReference type="PROSITE" id="PS51650">
    <property type="entry name" value="C2_DOCK"/>
    <property type="match status" value="1"/>
</dbReference>
<dbReference type="Gene3D" id="1.20.1270.350">
    <property type="entry name" value="Dedicator of cytokinesis N-terminal subdomain"/>
    <property type="match status" value="1"/>
</dbReference>
<dbReference type="InterPro" id="IPR056372">
    <property type="entry name" value="TPR_DOCK"/>
</dbReference>
<dbReference type="InterPro" id="IPR027007">
    <property type="entry name" value="C2_DOCK-type_domain"/>
</dbReference>
<evidence type="ECO:0000256" key="6">
    <source>
        <dbReference type="PROSITE-ProRule" id="PRU00192"/>
    </source>
</evidence>
<dbReference type="EMBL" id="JAZGQO010000010">
    <property type="protein sequence ID" value="KAK6177337.1"/>
    <property type="molecule type" value="Genomic_DNA"/>
</dbReference>
<dbReference type="Pfam" id="PF16172">
    <property type="entry name" value="DOCK_N"/>
    <property type="match status" value="1"/>
</dbReference>
<keyword evidence="13" id="KW-1185">Reference proteome</keyword>
<feature type="region of interest" description="Disordered" evidence="8">
    <location>
        <begin position="1752"/>
        <end position="1961"/>
    </location>
</feature>
<dbReference type="Gene3D" id="2.60.40.150">
    <property type="entry name" value="C2 domain"/>
    <property type="match status" value="1"/>
</dbReference>
<feature type="domain" description="SH3" evidence="9">
    <location>
        <begin position="10"/>
        <end position="80"/>
    </location>
</feature>
<feature type="domain" description="C2 DOCK-type" evidence="10">
    <location>
        <begin position="453"/>
        <end position="628"/>
    </location>
</feature>
<keyword evidence="3" id="KW-0963">Cytoplasm</keyword>
<proteinExistence type="inferred from homology"/>
<comment type="caution">
    <text evidence="12">The sequence shown here is derived from an EMBL/GenBank/DDBJ whole genome shotgun (WGS) entry which is preliminary data.</text>
</comment>
<sequence length="1961" mass="223847">MADNPSWRASVVKYGVCFYNYDGNIKSGLPLQIGTCVHILEEFGQNVGKEFEATWYRGYAIQNKEKKGIFPASYIKQKPCKVENIGRFETIIPIEDPITKEVTFVLREWAVIWKKLYVKSHSLFKNIEKVMRELIGYRKELVHNGITEDQLNDVKDQIIMRIDWGNGKLGMDLVPRIDGEQLETDNHSIVDLYRIHCKSVENSQGTWPRRQTIRSRNSKENKSSSIHQLLVKVESFVCNVGDESEVYLSLFCPQHNEFISEKFLLRYNKNGWPVPQSRSDNYFGLFLDLSDDDLQKDIYLVAQIYRLGAVLPLSSEQALKGKVLLDNTSKKTPAYKYRRPWGASVFYLKEFLKTREGHIDQKNFQFRVQSCTDNESSISQLHETLIKKYQSQAQSVPKASSAEKANSGIAVTLQLFDGDLTTVKGENPILFTKDIAIVQKLGFSDVVNPGEVRNDLYITICSAEFERGSKKAAKNVEVDVTVYDEGGHIIPSCIDGGCGEEALTVYRSAVFYHNNSPKWNDIIRLAIPIEKFTGAHIRFEFFHCSTRDKNEKKLQGFSYLRVTDKHSRMLSDGGHELCIYKCDDVRKIKGYNRLPTYQEDFLEYRDAGINLAFQRNSKEVCSVSTKLCSTKFTQNTGLVSILQWMINQDKISEHLRNVIFLPSQEIVKYLQDILDALFSMFGAKNGERVPFALDVFHALVHIFHILEDHIFDKFQFVLQSYLTDNFSHPLIYRDLMYCLQEKVELAAKLSDARTDVPVEIVFLVLKPIFQFTVNSCELFKRSYGSDSVDPKIFRNIFQTFSTVLQSKDDKLKKAQVTLLNELHKIYIPLLTVISKQELTVLVVDLVNHIARDSNIEIVEAKTLLMKETINSDLFDDDESRAILLPLCLAHIKKCLIQKAALSSTAKTLGDLLDKLFTFKQKLKGHNDIGQVVLAIFDVLIESLLNMEVSHRANFGGLLISCLIEMLRIMEDSHYESLLSAYPRGRPLKDFLIRIFLVFRDLIKQDVFPPDWTTMRMTTNHSILTAIQYLAQSLSDCFLTKEQFDKSIWSNYLDLSVAFITQSSLQLEKFTEAKQQNIKEKYQDMRVVIGFQIQTLWNSLGEHKKHFIPSMIGPFLEVTLVPEKELRKTTIPIFFDMMQCEHKLNGNFNQVESEIIERLDELITSNLGDTEYRELFKTILLEKVQTEPSLQEDGKRFVFSVTDLLDRLLDYREVIDGEEHRDKRMHCTFNILNFYKDNINREEMYIRYITKLYELHLAANNYVEAGLTLQLYAQQILGWKNEEFTAKESRYPSQKEWDKKESLYVEIIDCFDKGKAWEYGIPLCKELAQFYETKIFDYKKLSSILKKQATFFDQILEGAVVRQDPCYYRVAYYGKSFPPFVRNKAFVYRGDECLKLATIMQQLTTEFPNATILSSNSPPDDSIKQGEAQYIQICNVKPIADQRSEFRGLNIPYEVTNFYNVNEVDTFQFDRPFHKGEMDKNNEFKTLCLERTMLKTSYKLPGILRWYEVIDVSVVHVSPLETAIESIKQVTQDLRFLVDRCKTHPDYHLANLTMRLQGIVSAAVSGGIPKYQEAFFTNEFSDQHPEEANNLEALRGELLGQVELLQEALDLHGVLASAEIQPLHKSLVEMFANMKRSITDAGSPRPSRLIHSQLFRGSPRPSTPSTTSLHSSSSNRSSVISGDTAMSQDDENIYNEPTDVSDSTIFASMPEKRRTHSIYICNASHATPPPVPNRPQSAIFPGSAITQLMTKLQPRTTSDPALDIKPTLHPPNPHGLSQSVSSGNLDLGRPSQENPELKRFTSTPDTSKDIAPPLPRRKNSDSSLTVRPPPPPPRLSDGRTLQHSLSVGVETERPPIPSKTKRRSASMNTGQIQGNTLTTLKEVNSSENGSGDHPPLPLPPRIPSSHSTAARPEIPPFPSKKTQDSDKTQLTPPPIPKRISLVTTSRLSLRSTSESSDQGTNL</sequence>
<dbReference type="Pfam" id="PF23554">
    <property type="entry name" value="TPR_DOCK"/>
    <property type="match status" value="1"/>
</dbReference>
<dbReference type="InterPro" id="IPR043162">
    <property type="entry name" value="DOCK_C_lobe_C"/>
</dbReference>
<dbReference type="GO" id="GO:0005886">
    <property type="term" value="C:plasma membrane"/>
    <property type="evidence" value="ECO:0007669"/>
    <property type="project" value="TreeGrafter"/>
</dbReference>
<keyword evidence="2 6" id="KW-0728">SH3 domain</keyword>
<dbReference type="PROSITE" id="PS51651">
    <property type="entry name" value="DOCKER"/>
    <property type="match status" value="1"/>
</dbReference>
<dbReference type="PROSITE" id="PS50002">
    <property type="entry name" value="SH3"/>
    <property type="match status" value="1"/>
</dbReference>
<dbReference type="GO" id="GO:0007264">
    <property type="term" value="P:small GTPase-mediated signal transduction"/>
    <property type="evidence" value="ECO:0007669"/>
    <property type="project" value="InterPro"/>
</dbReference>
<feature type="compositionally biased region" description="Low complexity" evidence="8">
    <location>
        <begin position="1655"/>
        <end position="1680"/>
    </location>
</feature>
<dbReference type="PANTHER" id="PTHR45653:SF12">
    <property type="entry name" value="SPONGE, ISOFORM E"/>
    <property type="match status" value="1"/>
</dbReference>
<keyword evidence="4" id="KW-0597">Phosphoprotein</keyword>
<dbReference type="InterPro" id="IPR042455">
    <property type="entry name" value="DOCK_N_sub1"/>
</dbReference>
<dbReference type="InterPro" id="IPR035892">
    <property type="entry name" value="C2_domain_sf"/>
</dbReference>
<evidence type="ECO:0000256" key="3">
    <source>
        <dbReference type="ARBA" id="ARBA00022490"/>
    </source>
</evidence>
<dbReference type="Pfam" id="PF06920">
    <property type="entry name" value="DHR-2_Lobe_A"/>
    <property type="match status" value="1"/>
</dbReference>
<dbReference type="InterPro" id="IPR046773">
    <property type="entry name" value="DOCKER_Lobe_C"/>
</dbReference>
<feature type="compositionally biased region" description="Low complexity" evidence="8">
    <location>
        <begin position="1937"/>
        <end position="1955"/>
    </location>
</feature>
<evidence type="ECO:0000256" key="4">
    <source>
        <dbReference type="ARBA" id="ARBA00022553"/>
    </source>
</evidence>
<dbReference type="InterPro" id="IPR036028">
    <property type="entry name" value="SH3-like_dom_sf"/>
</dbReference>
<comment type="similarity">
    <text evidence="7">Belongs to the DOCK family.</text>
</comment>
<dbReference type="GO" id="GO:0005737">
    <property type="term" value="C:cytoplasm"/>
    <property type="evidence" value="ECO:0007669"/>
    <property type="project" value="UniProtKB-SubCell"/>
</dbReference>
<evidence type="ECO:0000259" key="10">
    <source>
        <dbReference type="PROSITE" id="PS51650"/>
    </source>
</evidence>
<dbReference type="InterPro" id="IPR027357">
    <property type="entry name" value="DOCKER_dom"/>
</dbReference>
<reference evidence="12 13" key="1">
    <citation type="submission" date="2024-01" db="EMBL/GenBank/DDBJ databases">
        <title>The genome of the rayed Mediterranean limpet Patella caerulea (Linnaeus, 1758).</title>
        <authorList>
            <person name="Anh-Thu Weber A."/>
            <person name="Halstead-Nussloch G."/>
        </authorList>
    </citation>
    <scope>NUCLEOTIDE SEQUENCE [LARGE SCALE GENOMIC DNA]</scope>
    <source>
        <strain evidence="12">AATW-2023a</strain>
        <tissue evidence="12">Whole specimen</tissue>
    </source>
</reference>
<evidence type="ECO:0000256" key="8">
    <source>
        <dbReference type="SAM" id="MobiDB-lite"/>
    </source>
</evidence>
<evidence type="ECO:0000313" key="13">
    <source>
        <dbReference type="Proteomes" id="UP001347796"/>
    </source>
</evidence>
<evidence type="ECO:0000256" key="1">
    <source>
        <dbReference type="ARBA" id="ARBA00004496"/>
    </source>
</evidence>
<feature type="region of interest" description="Disordered" evidence="8">
    <location>
        <begin position="1653"/>
        <end position="1704"/>
    </location>
</feature>
<accession>A0AAN8JGZ2</accession>
<keyword evidence="5" id="KW-0344">Guanine-nucleotide releasing factor</keyword>
<dbReference type="SUPFAM" id="SSF48371">
    <property type="entry name" value="ARM repeat"/>
    <property type="match status" value="1"/>
</dbReference>
<dbReference type="CDD" id="cd11872">
    <property type="entry name" value="SH3_DOCK_AB"/>
    <property type="match status" value="1"/>
</dbReference>
<evidence type="ECO:0000256" key="2">
    <source>
        <dbReference type="ARBA" id="ARBA00022443"/>
    </source>
</evidence>
<evidence type="ECO:0008006" key="14">
    <source>
        <dbReference type="Google" id="ProtNLM"/>
    </source>
</evidence>
<dbReference type="Pfam" id="PF20421">
    <property type="entry name" value="DHR-2_Lobe_C"/>
    <property type="match status" value="1"/>
</dbReference>
<feature type="domain" description="DOCKER" evidence="11">
    <location>
        <begin position="1235"/>
        <end position="1646"/>
    </location>
</feature>
<dbReference type="InterPro" id="IPR016024">
    <property type="entry name" value="ARM-type_fold"/>
</dbReference>
<dbReference type="GO" id="GO:0005085">
    <property type="term" value="F:guanyl-nucleotide exchange factor activity"/>
    <property type="evidence" value="ECO:0007669"/>
    <property type="project" value="UniProtKB-KW"/>
</dbReference>
<organism evidence="12 13">
    <name type="scientific">Patella caerulea</name>
    <name type="common">Rayed Mediterranean limpet</name>
    <dbReference type="NCBI Taxonomy" id="87958"/>
    <lineage>
        <taxon>Eukaryota</taxon>
        <taxon>Metazoa</taxon>
        <taxon>Spiralia</taxon>
        <taxon>Lophotrochozoa</taxon>
        <taxon>Mollusca</taxon>
        <taxon>Gastropoda</taxon>
        <taxon>Patellogastropoda</taxon>
        <taxon>Patelloidea</taxon>
        <taxon>Patellidae</taxon>
        <taxon>Patella</taxon>
    </lineage>
</organism>
<dbReference type="FunFam" id="2.60.40.150:FF:000045">
    <property type="entry name" value="Dedicator of cytokinesis protein 4"/>
    <property type="match status" value="1"/>
</dbReference>
<dbReference type="InterPro" id="IPR046770">
    <property type="entry name" value="DOCKER_Lobe_B"/>
</dbReference>
<protein>
    <recommendedName>
        <fullName evidence="14">Dedicator of cytokinesis protein 3</fullName>
    </recommendedName>
</protein>
<dbReference type="Pfam" id="PF20422">
    <property type="entry name" value="DHR-2_Lobe_B"/>
    <property type="match status" value="1"/>
</dbReference>
<dbReference type="Gene3D" id="1.25.40.410">
    <property type="match status" value="1"/>
</dbReference>
<dbReference type="InterPro" id="IPR001452">
    <property type="entry name" value="SH3_domain"/>
</dbReference>
<dbReference type="Gene3D" id="1.20.58.740">
    <property type="match status" value="1"/>
</dbReference>